<dbReference type="Proteomes" id="UP001161017">
    <property type="component" value="Unassembled WGS sequence"/>
</dbReference>
<accession>A0AA43QUV4</accession>
<dbReference type="PANTHER" id="PTHR10091:SF6">
    <property type="entry name" value="1-EPIMERASE, PUTATIVE (AFU_ORTHOLOGUE AFUA_3G13240)-RELATED"/>
    <property type="match status" value="1"/>
</dbReference>
<dbReference type="SUPFAM" id="SSF74650">
    <property type="entry name" value="Galactose mutarotase-like"/>
    <property type="match status" value="1"/>
</dbReference>
<protein>
    <recommendedName>
        <fullName evidence="4">Aldose 1-epimerase</fullName>
    </recommendedName>
</protein>
<evidence type="ECO:0000313" key="3">
    <source>
        <dbReference type="Proteomes" id="UP001161017"/>
    </source>
</evidence>
<gene>
    <name evidence="2" type="ORF">OHK93_002527</name>
</gene>
<name>A0AA43QUV4_9LECA</name>
<dbReference type="PANTHER" id="PTHR10091">
    <property type="entry name" value="ALDOSE-1-EPIMERASE"/>
    <property type="match status" value="1"/>
</dbReference>
<evidence type="ECO:0000256" key="1">
    <source>
        <dbReference type="SAM" id="SignalP"/>
    </source>
</evidence>
<evidence type="ECO:0000313" key="2">
    <source>
        <dbReference type="EMBL" id="MDI1491318.1"/>
    </source>
</evidence>
<keyword evidence="3" id="KW-1185">Reference proteome</keyword>
<proteinExistence type="predicted"/>
<organism evidence="2 3">
    <name type="scientific">Ramalina farinacea</name>
    <dbReference type="NCBI Taxonomy" id="258253"/>
    <lineage>
        <taxon>Eukaryota</taxon>
        <taxon>Fungi</taxon>
        <taxon>Dikarya</taxon>
        <taxon>Ascomycota</taxon>
        <taxon>Pezizomycotina</taxon>
        <taxon>Lecanoromycetes</taxon>
        <taxon>OSLEUM clade</taxon>
        <taxon>Lecanoromycetidae</taxon>
        <taxon>Lecanorales</taxon>
        <taxon>Lecanorineae</taxon>
        <taxon>Ramalinaceae</taxon>
        <taxon>Ramalina</taxon>
    </lineage>
</organism>
<dbReference type="InterPro" id="IPR011013">
    <property type="entry name" value="Gal_mutarotase_sf_dom"/>
</dbReference>
<sequence length="400" mass="43799">MLVMRQFSWQVAIAVALFSLGKAAEESDNLEKYNVTAPGITASYIAYGARLTNLYVDDKHGVTQDVVLGYDQGSAYVNDTENEHTYFGAVIGRYAGRLKNGTFSLDGQTTHVTENENDGHDSLHGGTVGYDQRNWTLVSHNQTTITFMLEDDGFEGYPGRVVNYATFSVAHANATADGPSLTSRLVSIPLDEPTPIMLTTHPYFNLNAFVDPARPDVLDHTLHMPYSQRYVDIDNIEVATGQLGVVSGPGGDKLLDFTSPATFRRSIDANVQECGFNCTGIDTNFIIDRPRTAGDESTALSVLSLSSNITGIKFDLYTNQQALIVYTCNKLTGSIPLKQSQQHSPNGSTVSAMEHGCVAIETQGWIDGVNHPEWGQQEYQIYAPDTQPAVMWVKYVFGLV</sequence>
<dbReference type="AlphaFoldDB" id="A0AA43QUV4"/>
<dbReference type="InterPro" id="IPR014718">
    <property type="entry name" value="GH-type_carb-bd"/>
</dbReference>
<dbReference type="EMBL" id="JAPUFD010000014">
    <property type="protein sequence ID" value="MDI1491318.1"/>
    <property type="molecule type" value="Genomic_DNA"/>
</dbReference>
<evidence type="ECO:0008006" key="4">
    <source>
        <dbReference type="Google" id="ProtNLM"/>
    </source>
</evidence>
<feature type="chain" id="PRO_5041246569" description="Aldose 1-epimerase" evidence="1">
    <location>
        <begin position="24"/>
        <end position="400"/>
    </location>
</feature>
<dbReference type="GO" id="GO:0030246">
    <property type="term" value="F:carbohydrate binding"/>
    <property type="evidence" value="ECO:0007669"/>
    <property type="project" value="InterPro"/>
</dbReference>
<dbReference type="GO" id="GO:0004034">
    <property type="term" value="F:aldose 1-epimerase activity"/>
    <property type="evidence" value="ECO:0007669"/>
    <property type="project" value="TreeGrafter"/>
</dbReference>
<dbReference type="GO" id="GO:0006006">
    <property type="term" value="P:glucose metabolic process"/>
    <property type="evidence" value="ECO:0007669"/>
    <property type="project" value="TreeGrafter"/>
</dbReference>
<feature type="signal peptide" evidence="1">
    <location>
        <begin position="1"/>
        <end position="23"/>
    </location>
</feature>
<dbReference type="InterPro" id="IPR008183">
    <property type="entry name" value="Aldose_1/G6P_1-epimerase"/>
</dbReference>
<dbReference type="Pfam" id="PF01263">
    <property type="entry name" value="Aldose_epim"/>
    <property type="match status" value="1"/>
</dbReference>
<dbReference type="GO" id="GO:0033499">
    <property type="term" value="P:galactose catabolic process via UDP-galactose, Leloir pathway"/>
    <property type="evidence" value="ECO:0007669"/>
    <property type="project" value="TreeGrafter"/>
</dbReference>
<keyword evidence="1" id="KW-0732">Signal</keyword>
<dbReference type="Gene3D" id="2.70.98.10">
    <property type="match status" value="1"/>
</dbReference>
<comment type="caution">
    <text evidence="2">The sequence shown here is derived from an EMBL/GenBank/DDBJ whole genome shotgun (WGS) entry which is preliminary data.</text>
</comment>
<reference evidence="2" key="1">
    <citation type="journal article" date="2023" name="Genome Biol. Evol.">
        <title>First Whole Genome Sequence and Flow Cytometry Genome Size Data for the Lichen-Forming Fungus Ramalina farinacea (Ascomycota).</title>
        <authorList>
            <person name="Llewellyn T."/>
            <person name="Mian S."/>
            <person name="Hill R."/>
            <person name="Leitch I.J."/>
            <person name="Gaya E."/>
        </authorList>
    </citation>
    <scope>NUCLEOTIDE SEQUENCE</scope>
    <source>
        <strain evidence="2">LIQ254RAFAR</strain>
    </source>
</reference>